<comment type="caution">
    <text evidence="11">The sequence shown here is derived from an EMBL/GenBank/DDBJ whole genome shotgun (WGS) entry which is preliminary data.</text>
</comment>
<dbReference type="GO" id="GO:0009236">
    <property type="term" value="P:cobalamin biosynthetic process"/>
    <property type="evidence" value="ECO:0007669"/>
    <property type="project" value="UniProtKB-UniRule"/>
</dbReference>
<keyword evidence="7 8" id="KW-0315">Glutamine amidotransferase</keyword>
<accession>A0A9D1X6P4</accession>
<dbReference type="Gene3D" id="3.40.50.880">
    <property type="match status" value="1"/>
</dbReference>
<organism evidence="11 12">
    <name type="scientific">Candidatus Parabacteroides intestinipullorum</name>
    <dbReference type="NCBI Taxonomy" id="2838723"/>
    <lineage>
        <taxon>Bacteria</taxon>
        <taxon>Pseudomonadati</taxon>
        <taxon>Bacteroidota</taxon>
        <taxon>Bacteroidia</taxon>
        <taxon>Bacteroidales</taxon>
        <taxon>Tannerellaceae</taxon>
        <taxon>Parabacteroides</taxon>
    </lineage>
</organism>
<feature type="site" description="Increases nucleophilicity of active site Cys" evidence="8">
    <location>
        <position position="416"/>
    </location>
</feature>
<feature type="domain" description="CobQ/CobB/MinD/ParA nucleotide binding" evidence="9">
    <location>
        <begin position="9"/>
        <end position="188"/>
    </location>
</feature>
<dbReference type="GO" id="GO:0042242">
    <property type="term" value="F:cobyrinic acid a,c-diamide synthase activity"/>
    <property type="evidence" value="ECO:0007669"/>
    <property type="project" value="UniProtKB-UniRule"/>
</dbReference>
<name>A0A9D1X6P4_9BACT</name>
<evidence type="ECO:0000256" key="7">
    <source>
        <dbReference type="ARBA" id="ARBA00022962"/>
    </source>
</evidence>
<comment type="domain">
    <text evidence="8">Comprises of two domains. The C-terminal domain contains the binding site for glutamine and catalyzes the hydrolysis of this substrate to glutamate and ammonia. The N-terminal domain is anticipated to bind ATP and cobyrinate and catalyzes the ultimate synthesis of the diamide product. The ammonia produced via the glutaminase domain is probably translocated to the adjacent domain via a molecular tunnel, where it reacts with an activated intermediate.</text>
</comment>
<comment type="function">
    <text evidence="8">Catalyzes the ATP-dependent amidation of the two carboxylate groups at positions a and c of cobyrinate, using either L-glutamine or ammonia as the nitrogen source.</text>
</comment>
<proteinExistence type="inferred from homology"/>
<comment type="similarity">
    <text evidence="8">Belongs to the CobB/CbiA family.</text>
</comment>
<evidence type="ECO:0000313" key="12">
    <source>
        <dbReference type="Proteomes" id="UP000886740"/>
    </source>
</evidence>
<dbReference type="InterPro" id="IPR004484">
    <property type="entry name" value="CbiA/CobB_synth"/>
</dbReference>
<comment type="catalytic activity">
    <reaction evidence="8">
        <text>cob(II)yrinate + 2 L-glutamine + 2 ATP + 2 H2O = cob(II)yrinate a,c diamide + 2 L-glutamate + 2 ADP + 2 phosphate + 2 H(+)</text>
        <dbReference type="Rhea" id="RHEA:26289"/>
        <dbReference type="ChEBI" id="CHEBI:15377"/>
        <dbReference type="ChEBI" id="CHEBI:15378"/>
        <dbReference type="ChEBI" id="CHEBI:29985"/>
        <dbReference type="ChEBI" id="CHEBI:30616"/>
        <dbReference type="ChEBI" id="CHEBI:43474"/>
        <dbReference type="ChEBI" id="CHEBI:58359"/>
        <dbReference type="ChEBI" id="CHEBI:58537"/>
        <dbReference type="ChEBI" id="CHEBI:58894"/>
        <dbReference type="ChEBI" id="CHEBI:456216"/>
        <dbReference type="EC" id="6.3.5.11"/>
    </reaction>
</comment>
<evidence type="ECO:0000313" key="11">
    <source>
        <dbReference type="EMBL" id="HIX73566.1"/>
    </source>
</evidence>
<dbReference type="InterPro" id="IPR002586">
    <property type="entry name" value="CobQ/CobB/MinD/ParA_Nub-bd_dom"/>
</dbReference>
<protein>
    <recommendedName>
        <fullName evidence="8">Cobyrinate a,c-diamide synthase</fullName>
        <ecNumber evidence="8">6.3.5.11</ecNumber>
    </recommendedName>
    <alternativeName>
        <fullName evidence="8">Cobyrinic acid a,c-diamide synthetase</fullName>
    </alternativeName>
</protein>
<evidence type="ECO:0000256" key="6">
    <source>
        <dbReference type="ARBA" id="ARBA00022842"/>
    </source>
</evidence>
<evidence type="ECO:0000256" key="8">
    <source>
        <dbReference type="HAMAP-Rule" id="MF_00027"/>
    </source>
</evidence>
<evidence type="ECO:0000259" key="9">
    <source>
        <dbReference type="Pfam" id="PF01656"/>
    </source>
</evidence>
<dbReference type="CDD" id="cd03130">
    <property type="entry name" value="GATase1_CobB"/>
    <property type="match status" value="1"/>
</dbReference>
<evidence type="ECO:0000256" key="2">
    <source>
        <dbReference type="ARBA" id="ARBA00022573"/>
    </source>
</evidence>
<keyword evidence="4 8" id="KW-0547">Nucleotide-binding</keyword>
<dbReference type="PROSITE" id="PS51274">
    <property type="entry name" value="GATASE_COBBQ"/>
    <property type="match status" value="1"/>
</dbReference>
<dbReference type="InterPro" id="IPR011698">
    <property type="entry name" value="GATase_3"/>
</dbReference>
<comment type="pathway">
    <text evidence="8">Cofactor biosynthesis; adenosylcobalamin biosynthesis; cob(II)yrinate a,c-diamide from sirohydrochlorin (anaerobic route): step 10/10.</text>
</comment>
<dbReference type="HAMAP" id="MF_00027">
    <property type="entry name" value="CobB_CbiA"/>
    <property type="match status" value="1"/>
</dbReference>
<dbReference type="InterPro" id="IPR029062">
    <property type="entry name" value="Class_I_gatase-like"/>
</dbReference>
<evidence type="ECO:0000256" key="3">
    <source>
        <dbReference type="ARBA" id="ARBA00022598"/>
    </source>
</evidence>
<dbReference type="NCBIfam" id="TIGR00379">
    <property type="entry name" value="cobB"/>
    <property type="match status" value="1"/>
</dbReference>
<dbReference type="Gene3D" id="3.40.50.300">
    <property type="entry name" value="P-loop containing nucleotide triphosphate hydrolases"/>
    <property type="match status" value="1"/>
</dbReference>
<dbReference type="InterPro" id="IPR027417">
    <property type="entry name" value="P-loop_NTPase"/>
</dbReference>
<feature type="active site" description="Nucleophile" evidence="8">
    <location>
        <position position="323"/>
    </location>
</feature>
<keyword evidence="3 8" id="KW-0436">Ligase</keyword>
<dbReference type="SUPFAM" id="SSF52540">
    <property type="entry name" value="P-loop containing nucleoside triphosphate hydrolases"/>
    <property type="match status" value="1"/>
</dbReference>
<dbReference type="Pfam" id="PF01656">
    <property type="entry name" value="CbiA"/>
    <property type="match status" value="1"/>
</dbReference>
<evidence type="ECO:0000259" key="10">
    <source>
        <dbReference type="Pfam" id="PF07685"/>
    </source>
</evidence>
<dbReference type="NCBIfam" id="NF002204">
    <property type="entry name" value="PRK01077.1"/>
    <property type="match status" value="1"/>
</dbReference>
<dbReference type="SUPFAM" id="SSF52317">
    <property type="entry name" value="Class I glutamine amidotransferase-like"/>
    <property type="match status" value="1"/>
</dbReference>
<evidence type="ECO:0000256" key="4">
    <source>
        <dbReference type="ARBA" id="ARBA00022741"/>
    </source>
</evidence>
<keyword evidence="6 8" id="KW-0460">Magnesium</keyword>
<dbReference type="Pfam" id="PF07685">
    <property type="entry name" value="GATase_3"/>
    <property type="match status" value="1"/>
</dbReference>
<dbReference type="EMBL" id="DXEL01000006">
    <property type="protein sequence ID" value="HIX73566.1"/>
    <property type="molecule type" value="Genomic_DNA"/>
</dbReference>
<dbReference type="EC" id="6.3.5.11" evidence="8"/>
<reference evidence="11" key="1">
    <citation type="journal article" date="2021" name="PeerJ">
        <title>Extensive microbial diversity within the chicken gut microbiome revealed by metagenomics and culture.</title>
        <authorList>
            <person name="Gilroy R."/>
            <person name="Ravi A."/>
            <person name="Getino M."/>
            <person name="Pursley I."/>
            <person name="Horton D.L."/>
            <person name="Alikhan N.F."/>
            <person name="Baker D."/>
            <person name="Gharbi K."/>
            <person name="Hall N."/>
            <person name="Watson M."/>
            <person name="Adriaenssens E.M."/>
            <person name="Foster-Nyarko E."/>
            <person name="Jarju S."/>
            <person name="Secka A."/>
            <person name="Antonio M."/>
            <person name="Oren A."/>
            <person name="Chaudhuri R.R."/>
            <person name="La Ragione R."/>
            <person name="Hildebrand F."/>
            <person name="Pallen M.J."/>
        </authorList>
    </citation>
    <scope>NUCLEOTIDE SEQUENCE</scope>
    <source>
        <strain evidence="11">ChiGjej6B6-14162</strain>
    </source>
</reference>
<sequence length="430" mass="48176">MKRHFLIGAATSGSGKTTFTTGLLRVLYNKGIKAQPFKCGPDYIDPQFHTQAAHRPSVNLDSWLASMPHLQTVYSKYGADAEVLVTEGVMGLFDGYNKWLGSSAQLSSSLNIPVILLVNARSTAFSVAPLIYGFKHFNPDVRIAGVVFNQVASESHFRYLREACEATETPCFGYLPRLKELEVPSRHLGLTLDQEFERERWIGRVAEAIEASIDIDSLLDHCPADLPEPVEETKPADGTLRMAVARDEAFNFIYRENIASLKRLGQVLYFSPLKDHHLPERIDLLYLPGGYPEFFLPELEANRSLKEEITQFAREGGRVLAECGGMMYLCREIIDPAGGHHPMCGVLPLTATMEGMRLHLGYRQFEYNGHAWRGHEFHYSNIVGDHPSAAALFDAKGKASATPLYRQENVIAGYTHLYWGDQNPLNLWES</sequence>
<dbReference type="PANTHER" id="PTHR43873:SF1">
    <property type="entry name" value="COBYRINATE A,C-DIAMIDE SYNTHASE"/>
    <property type="match status" value="1"/>
</dbReference>
<gene>
    <name evidence="8" type="primary">cbiA</name>
    <name evidence="11" type="ORF">H9977_00715</name>
</gene>
<comment type="cofactor">
    <cofactor evidence="1 8">
        <name>Mg(2+)</name>
        <dbReference type="ChEBI" id="CHEBI:18420"/>
    </cofactor>
</comment>
<dbReference type="GO" id="GO:0005524">
    <property type="term" value="F:ATP binding"/>
    <property type="evidence" value="ECO:0007669"/>
    <property type="project" value="UniProtKB-UniRule"/>
</dbReference>
<keyword evidence="5 8" id="KW-0067">ATP-binding</keyword>
<dbReference type="PANTHER" id="PTHR43873">
    <property type="entry name" value="COBYRINATE A,C-DIAMIDE SYNTHASE"/>
    <property type="match status" value="1"/>
</dbReference>
<reference evidence="11" key="2">
    <citation type="submission" date="2021-04" db="EMBL/GenBank/DDBJ databases">
        <authorList>
            <person name="Gilroy R."/>
        </authorList>
    </citation>
    <scope>NUCLEOTIDE SEQUENCE</scope>
    <source>
        <strain evidence="11">ChiGjej6B6-14162</strain>
    </source>
</reference>
<dbReference type="Proteomes" id="UP000886740">
    <property type="component" value="Unassembled WGS sequence"/>
</dbReference>
<dbReference type="AlphaFoldDB" id="A0A9D1X6P4"/>
<evidence type="ECO:0000256" key="5">
    <source>
        <dbReference type="ARBA" id="ARBA00022840"/>
    </source>
</evidence>
<feature type="domain" description="CobB/CobQ-like glutamine amidotransferase" evidence="10">
    <location>
        <begin position="242"/>
        <end position="423"/>
    </location>
</feature>
<comment type="miscellaneous">
    <text evidence="8">The a and c carboxylates of cobyrinate are activated for nucleophilic attack via formation of a phosphorylated intermediate by ATP. CbiA catalyzes first the amidation of the c-carboxylate, and then that of the a-carboxylate.</text>
</comment>
<keyword evidence="2 8" id="KW-0169">Cobalamin biosynthesis</keyword>
<dbReference type="CDD" id="cd05388">
    <property type="entry name" value="CobB_N"/>
    <property type="match status" value="1"/>
</dbReference>
<evidence type="ECO:0000256" key="1">
    <source>
        <dbReference type="ARBA" id="ARBA00001946"/>
    </source>
</evidence>